<comment type="caution">
    <text evidence="2">The sequence shown here is derived from an EMBL/GenBank/DDBJ whole genome shotgun (WGS) entry which is preliminary data.</text>
</comment>
<organism evidence="2">
    <name type="scientific">human gut metagenome</name>
    <dbReference type="NCBI Taxonomy" id="408170"/>
    <lineage>
        <taxon>unclassified sequences</taxon>
        <taxon>metagenomes</taxon>
        <taxon>organismal metagenomes</taxon>
    </lineage>
</organism>
<dbReference type="Pfam" id="PF14289">
    <property type="entry name" value="DUF4369"/>
    <property type="match status" value="1"/>
</dbReference>
<name>K1UCR6_9ZZZZ</name>
<keyword evidence="2" id="KW-0449">Lipoprotein</keyword>
<reference evidence="2" key="1">
    <citation type="journal article" date="2013" name="Environ. Microbiol.">
        <title>Microbiota from the distal guts of lean and obese adolescents exhibit partial functional redundancy besides clear differences in community structure.</title>
        <authorList>
            <person name="Ferrer M."/>
            <person name="Ruiz A."/>
            <person name="Lanza F."/>
            <person name="Haange S.B."/>
            <person name="Oberbach A."/>
            <person name="Till H."/>
            <person name="Bargiela R."/>
            <person name="Campoy C."/>
            <person name="Segura M.T."/>
            <person name="Richter M."/>
            <person name="von Bergen M."/>
            <person name="Seifert J."/>
            <person name="Suarez A."/>
        </authorList>
    </citation>
    <scope>NUCLEOTIDE SEQUENCE</scope>
</reference>
<proteinExistence type="predicted"/>
<evidence type="ECO:0000313" key="2">
    <source>
        <dbReference type="EMBL" id="EKC77794.1"/>
    </source>
</evidence>
<sequence length="201" mass="22002">FGYGRYAVHGATVSLLYGEKSDSTVVSQGAFSFEGEIDSPVLARVLISQGDNRTGGMVVLEAGSPVLTLTEEGYRCSGTPLNETFNGYNASSEELYKTYREAYTSLREQGLKDEEFRAALEQAGETFSAGSRKLNEEFFAANKDNVLGSVVITRLADDKSQFDSLYNVAGEAVRNAASVQQEKARYENLEKTSEGKMFTDF</sequence>
<feature type="non-terminal residue" evidence="2">
    <location>
        <position position="1"/>
    </location>
</feature>
<dbReference type="InterPro" id="IPR025380">
    <property type="entry name" value="DUF4369"/>
</dbReference>
<accession>K1UCR6</accession>
<feature type="non-terminal residue" evidence="2">
    <location>
        <position position="201"/>
    </location>
</feature>
<feature type="domain" description="DUF4369" evidence="1">
    <location>
        <begin position="19"/>
        <end position="85"/>
    </location>
</feature>
<dbReference type="AlphaFoldDB" id="K1UCR6"/>
<protein>
    <submittedName>
        <fullName evidence="2">Lipoprotein</fullName>
    </submittedName>
</protein>
<evidence type="ECO:0000259" key="1">
    <source>
        <dbReference type="Pfam" id="PF14289"/>
    </source>
</evidence>
<dbReference type="EMBL" id="AJWY01002638">
    <property type="protein sequence ID" value="EKC77794.1"/>
    <property type="molecule type" value="Genomic_DNA"/>
</dbReference>
<gene>
    <name evidence="2" type="ORF">LEA_03986</name>
</gene>